<dbReference type="AlphaFoldDB" id="A0A1G6HL73"/>
<sequence length="294" mass="32033">MTTSLRARLSDGLFAMVAGPDGPAARERIHTAPGPRWFPTDSPIQRVHGNTSMYIGGIRALLLQSLHPLAMAAVDDFSDFRHDVWGRLARTSTFLAETTFASADDAERAVAVVRAVHRHIKGTAPDGRPYRADDPHLLTWVHVAEVDSFLTAHQLFGSAPLTADECDMYVAQAAVVAVKLGASDVPTTRAELRARLQEFRGELASTPAALDVARFLIADAPVPRRARVPYALLARSAVATLPRWARDPLHLPDRPIVDRTLWRAAGHLSTRGLRWLSSAQPAPGAPAKPEVRDH</sequence>
<proteinExistence type="predicted"/>
<dbReference type="PANTHER" id="PTHR36151:SF3">
    <property type="entry name" value="ER-BOUND OXYGENASE MPAB_MPAB'_RUBBER OXYGENASE CATALYTIC DOMAIN-CONTAINING PROTEIN"/>
    <property type="match status" value="1"/>
</dbReference>
<organism evidence="2 3">
    <name type="scientific">Sanguibacter gelidistatuariae</name>
    <dbReference type="NCBI Taxonomy" id="1814289"/>
    <lineage>
        <taxon>Bacteria</taxon>
        <taxon>Bacillati</taxon>
        <taxon>Actinomycetota</taxon>
        <taxon>Actinomycetes</taxon>
        <taxon>Micrococcales</taxon>
        <taxon>Sanguibacteraceae</taxon>
        <taxon>Sanguibacter</taxon>
    </lineage>
</organism>
<protein>
    <submittedName>
        <fullName evidence="2">Uncharacterized conserved protein, DUF2236 family</fullName>
    </submittedName>
</protein>
<reference evidence="2 3" key="1">
    <citation type="submission" date="2016-09" db="EMBL/GenBank/DDBJ databases">
        <authorList>
            <person name="Capua I."/>
            <person name="De Benedictis P."/>
            <person name="Joannis T."/>
            <person name="Lombin L.H."/>
            <person name="Cattoli G."/>
        </authorList>
    </citation>
    <scope>NUCLEOTIDE SEQUENCE [LARGE SCALE GENOMIC DNA]</scope>
    <source>
        <strain evidence="2 3">ISLP-3</strain>
    </source>
</reference>
<evidence type="ECO:0000313" key="3">
    <source>
        <dbReference type="Proteomes" id="UP000199039"/>
    </source>
</evidence>
<dbReference type="EMBL" id="FMYH01000001">
    <property type="protein sequence ID" value="SDB94992.1"/>
    <property type="molecule type" value="Genomic_DNA"/>
</dbReference>
<evidence type="ECO:0000259" key="1">
    <source>
        <dbReference type="Pfam" id="PF09995"/>
    </source>
</evidence>
<feature type="domain" description="ER-bound oxygenase mpaB/mpaB'/Rubber oxygenase catalytic" evidence="1">
    <location>
        <begin position="46"/>
        <end position="268"/>
    </location>
</feature>
<accession>A0A1G6HL73</accession>
<dbReference type="RefSeq" id="WP_245700866.1">
    <property type="nucleotide sequence ID" value="NZ_FMYH01000001.1"/>
</dbReference>
<keyword evidence="3" id="KW-1185">Reference proteome</keyword>
<dbReference type="STRING" id="1814289.SAMN05216410_1122"/>
<dbReference type="GO" id="GO:0016491">
    <property type="term" value="F:oxidoreductase activity"/>
    <property type="evidence" value="ECO:0007669"/>
    <property type="project" value="InterPro"/>
</dbReference>
<gene>
    <name evidence="2" type="ORF">SAMN05216410_1122</name>
</gene>
<dbReference type="InterPro" id="IPR018713">
    <property type="entry name" value="MPAB/Lcp_cat_dom"/>
</dbReference>
<dbReference type="Pfam" id="PF09995">
    <property type="entry name" value="MPAB_Lcp_cat"/>
    <property type="match status" value="1"/>
</dbReference>
<name>A0A1G6HL73_9MICO</name>
<dbReference type="PANTHER" id="PTHR36151">
    <property type="entry name" value="BLR2777 PROTEIN"/>
    <property type="match status" value="1"/>
</dbReference>
<evidence type="ECO:0000313" key="2">
    <source>
        <dbReference type="EMBL" id="SDB94992.1"/>
    </source>
</evidence>
<dbReference type="Proteomes" id="UP000199039">
    <property type="component" value="Unassembled WGS sequence"/>
</dbReference>